<evidence type="ECO:0000313" key="2">
    <source>
        <dbReference type="Proteomes" id="UP000053630"/>
    </source>
</evidence>
<dbReference type="Gene3D" id="1.20.1280.50">
    <property type="match status" value="1"/>
</dbReference>
<dbReference type="Gene3D" id="3.80.10.10">
    <property type="entry name" value="Ribonuclease Inhibitor"/>
    <property type="match status" value="1"/>
</dbReference>
<protein>
    <submittedName>
        <fullName evidence="1">Uncharacterized protein</fullName>
    </submittedName>
</protein>
<dbReference type="SUPFAM" id="SSF52047">
    <property type="entry name" value="RNI-like"/>
    <property type="match status" value="1"/>
</dbReference>
<name>R7SGQ8_FOMME</name>
<dbReference type="OrthoDB" id="3365698at2759"/>
<dbReference type="KEGG" id="fme:FOMMEDRAFT_149659"/>
<gene>
    <name evidence="1" type="ORF">FOMMEDRAFT_149659</name>
</gene>
<dbReference type="EMBL" id="JH718274">
    <property type="protein sequence ID" value="EJC97492.1"/>
    <property type="molecule type" value="Genomic_DNA"/>
</dbReference>
<evidence type="ECO:0000313" key="1">
    <source>
        <dbReference type="EMBL" id="EJC97492.1"/>
    </source>
</evidence>
<dbReference type="GeneID" id="18673536"/>
<reference evidence="2" key="1">
    <citation type="journal article" date="2012" name="Science">
        <title>The Paleozoic origin of enzymatic lignin decomposition reconstructed from 31 fungal genomes.</title>
        <authorList>
            <person name="Floudas D."/>
            <person name="Binder M."/>
            <person name="Riley R."/>
            <person name="Barry K."/>
            <person name="Blanchette R.A."/>
            <person name="Henrissat B."/>
            <person name="Martinez A.T."/>
            <person name="Otillar R."/>
            <person name="Spatafora J.W."/>
            <person name="Yadav J.S."/>
            <person name="Aerts A."/>
            <person name="Benoit I."/>
            <person name="Boyd A."/>
            <person name="Carlson A."/>
            <person name="Copeland A."/>
            <person name="Coutinho P.M."/>
            <person name="de Vries R.P."/>
            <person name="Ferreira P."/>
            <person name="Findley K."/>
            <person name="Foster B."/>
            <person name="Gaskell J."/>
            <person name="Glotzer D."/>
            <person name="Gorecki P."/>
            <person name="Heitman J."/>
            <person name="Hesse C."/>
            <person name="Hori C."/>
            <person name="Igarashi K."/>
            <person name="Jurgens J.A."/>
            <person name="Kallen N."/>
            <person name="Kersten P."/>
            <person name="Kohler A."/>
            <person name="Kuees U."/>
            <person name="Kumar T.K.A."/>
            <person name="Kuo A."/>
            <person name="LaButti K."/>
            <person name="Larrondo L.F."/>
            <person name="Lindquist E."/>
            <person name="Ling A."/>
            <person name="Lombard V."/>
            <person name="Lucas S."/>
            <person name="Lundell T."/>
            <person name="Martin R."/>
            <person name="McLaughlin D.J."/>
            <person name="Morgenstern I."/>
            <person name="Morin E."/>
            <person name="Murat C."/>
            <person name="Nagy L.G."/>
            <person name="Nolan M."/>
            <person name="Ohm R.A."/>
            <person name="Patyshakuliyeva A."/>
            <person name="Rokas A."/>
            <person name="Ruiz-Duenas F.J."/>
            <person name="Sabat G."/>
            <person name="Salamov A."/>
            <person name="Samejima M."/>
            <person name="Schmutz J."/>
            <person name="Slot J.C."/>
            <person name="St John F."/>
            <person name="Stenlid J."/>
            <person name="Sun H."/>
            <person name="Sun S."/>
            <person name="Syed K."/>
            <person name="Tsang A."/>
            <person name="Wiebenga A."/>
            <person name="Young D."/>
            <person name="Pisabarro A."/>
            <person name="Eastwood D.C."/>
            <person name="Martin F."/>
            <person name="Cullen D."/>
            <person name="Grigoriev I.V."/>
            <person name="Hibbett D.S."/>
        </authorList>
    </citation>
    <scope>NUCLEOTIDE SEQUENCE [LARGE SCALE GENOMIC DNA]</scope>
    <source>
        <strain evidence="2">MF3/22</strain>
    </source>
</reference>
<dbReference type="AlphaFoldDB" id="R7SGQ8"/>
<dbReference type="InterPro" id="IPR032675">
    <property type="entry name" value="LRR_dom_sf"/>
</dbReference>
<organism evidence="1 2">
    <name type="scientific">Fomitiporia mediterranea (strain MF3/22)</name>
    <name type="common">Grapevine white-rot fungus</name>
    <dbReference type="NCBI Taxonomy" id="694068"/>
    <lineage>
        <taxon>Eukaryota</taxon>
        <taxon>Fungi</taxon>
        <taxon>Dikarya</taxon>
        <taxon>Basidiomycota</taxon>
        <taxon>Agaricomycotina</taxon>
        <taxon>Agaricomycetes</taxon>
        <taxon>Hymenochaetales</taxon>
        <taxon>Hymenochaetaceae</taxon>
        <taxon>Fomitiporia</taxon>
    </lineage>
</organism>
<sequence length="451" mass="50708">MAARNLRISISNATTCAPTVIRCTDLRTRTIRLQSANKYYYQMSSSPDSPEVHHHGQPGSTITIDNLPDEILMDIFERVPQMSQRDTPHLESMRYSWMRPSDYPKDIPPEESMLAPLGLSQVCSLWRSLATSCPSLWTEITVLICKDDSAQRDEWFLNAVDTWLSRSGVSPLRLRIVGDISRSWLTWCDPDDAPGPKLEITAHILRKLLDHQDRWRDASCTFIGHDPRILPQLGLVDAPLLESLPFCWVGLTQLHDMTQINLDISCSPRLRSLHLEGIPRITTGGVSNLRELTLVSASDETSIKQSVFLQLLQAIPNLQILVFKAIHCESDAPQSSLITLARLHTLAVDDNGDPAFLISSQEFSAMLVRSRPALEYYELSHIRVGGDTVAPFLQLMPGLETLCLVTDPYTPDLFEMLSVKETAESQDINAFLCPNLEKLIVKNCGYWNCNL</sequence>
<accession>R7SGQ8</accession>
<dbReference type="eggNOG" id="ENOG502SZW7">
    <property type="taxonomic scope" value="Eukaryota"/>
</dbReference>
<proteinExistence type="predicted"/>
<dbReference type="Proteomes" id="UP000053630">
    <property type="component" value="Unassembled WGS sequence"/>
</dbReference>
<keyword evidence="2" id="KW-1185">Reference proteome</keyword>
<dbReference type="RefSeq" id="XP_007272245.1">
    <property type="nucleotide sequence ID" value="XM_007272183.1"/>
</dbReference>